<dbReference type="InterPro" id="IPR008979">
    <property type="entry name" value="Galactose-bd-like_sf"/>
</dbReference>
<dbReference type="InterPro" id="IPR048739">
    <property type="entry name" value="CEP104_N"/>
</dbReference>
<dbReference type="GO" id="GO:0051604">
    <property type="term" value="P:protein maturation"/>
    <property type="evidence" value="ECO:0007669"/>
    <property type="project" value="UniProtKB-ARBA"/>
</dbReference>
<feature type="domain" description="TOG" evidence="16">
    <location>
        <begin position="667"/>
        <end position="925"/>
    </location>
</feature>
<evidence type="ECO:0000256" key="3">
    <source>
        <dbReference type="ARBA" id="ARBA00001946"/>
    </source>
</evidence>
<evidence type="ECO:0000256" key="5">
    <source>
        <dbReference type="ARBA" id="ARBA00004922"/>
    </source>
</evidence>
<organism evidence="17">
    <name type="scientific">Culicoides sonorensis</name>
    <name type="common">Biting midge</name>
    <dbReference type="NCBI Taxonomy" id="179676"/>
    <lineage>
        <taxon>Eukaryota</taxon>
        <taxon>Metazoa</taxon>
        <taxon>Ecdysozoa</taxon>
        <taxon>Arthropoda</taxon>
        <taxon>Hexapoda</taxon>
        <taxon>Insecta</taxon>
        <taxon>Pterygota</taxon>
        <taxon>Neoptera</taxon>
        <taxon>Endopterygota</taxon>
        <taxon>Diptera</taxon>
        <taxon>Nematocera</taxon>
        <taxon>Chironomoidea</taxon>
        <taxon>Ceratopogonidae</taxon>
        <taxon>Ceratopogoninae</taxon>
        <taxon>Culicoides</taxon>
        <taxon>Monoculicoides</taxon>
    </lineage>
</organism>
<dbReference type="InterPro" id="IPR034085">
    <property type="entry name" value="TOG"/>
</dbReference>
<dbReference type="GO" id="GO:0004582">
    <property type="term" value="F:dolichyl-phosphate beta-D-mannosyltransferase activity"/>
    <property type="evidence" value="ECO:0007669"/>
    <property type="project" value="UniProtKB-EC"/>
</dbReference>
<dbReference type="InterPro" id="IPR039528">
    <property type="entry name" value="DPM1-like"/>
</dbReference>
<comment type="subcellular location">
    <subcellularLocation>
        <location evidence="4">Endoplasmic reticulum</location>
    </subcellularLocation>
</comment>
<feature type="region of interest" description="Disordered" evidence="15">
    <location>
        <begin position="1015"/>
        <end position="1057"/>
    </location>
</feature>
<comment type="cofactor">
    <cofactor evidence="1">
        <name>Ca(2+)</name>
        <dbReference type="ChEBI" id="CHEBI:29108"/>
    </cofactor>
</comment>
<dbReference type="GO" id="GO:1901137">
    <property type="term" value="P:carbohydrate derivative biosynthetic process"/>
    <property type="evidence" value="ECO:0007669"/>
    <property type="project" value="UniProtKB-ARBA"/>
</dbReference>
<dbReference type="InterPro" id="IPR001173">
    <property type="entry name" value="Glyco_trans_2-like"/>
</dbReference>
<dbReference type="PANTHER" id="PTHR13371:SF0">
    <property type="entry name" value="CENTROSOMAL PROTEIN OF 104 KDA"/>
    <property type="match status" value="1"/>
</dbReference>
<protein>
    <recommendedName>
        <fullName evidence="8">Dolichol-phosphate mannosyltransferase subunit 1</fullName>
        <ecNumber evidence="7">2.4.1.83</ecNumber>
    </recommendedName>
</protein>
<comment type="pathway">
    <text evidence="5">Protein modification; protein glycosylation.</text>
</comment>
<keyword evidence="13" id="KW-0460">Magnesium</keyword>
<dbReference type="Gene3D" id="1.25.10.10">
    <property type="entry name" value="Leucine-rich Repeat Variant"/>
    <property type="match status" value="1"/>
</dbReference>
<evidence type="ECO:0000256" key="1">
    <source>
        <dbReference type="ARBA" id="ARBA00001913"/>
    </source>
</evidence>
<name>A0A336LSB6_CULSO</name>
<proteinExistence type="inferred from homology"/>
<dbReference type="SMART" id="SM01349">
    <property type="entry name" value="TOG"/>
    <property type="match status" value="1"/>
</dbReference>
<keyword evidence="9" id="KW-0328">Glycosyltransferase</keyword>
<feature type="region of interest" description="Disordered" evidence="15">
    <location>
        <begin position="555"/>
        <end position="631"/>
    </location>
</feature>
<dbReference type="InterPro" id="IPR016024">
    <property type="entry name" value="ARM-type_fold"/>
</dbReference>
<evidence type="ECO:0000256" key="9">
    <source>
        <dbReference type="ARBA" id="ARBA00022676"/>
    </source>
</evidence>
<dbReference type="GO" id="GO:0046467">
    <property type="term" value="P:membrane lipid biosynthetic process"/>
    <property type="evidence" value="ECO:0007669"/>
    <property type="project" value="UniProtKB-ARBA"/>
</dbReference>
<dbReference type="EC" id="2.4.1.83" evidence="7"/>
<dbReference type="GO" id="GO:0006664">
    <property type="term" value="P:glycolipid metabolic process"/>
    <property type="evidence" value="ECO:0007669"/>
    <property type="project" value="UniProtKB-ARBA"/>
</dbReference>
<accession>A0A336LSB6</accession>
<evidence type="ECO:0000256" key="15">
    <source>
        <dbReference type="SAM" id="MobiDB-lite"/>
    </source>
</evidence>
<dbReference type="GO" id="GO:0005929">
    <property type="term" value="C:cilium"/>
    <property type="evidence" value="ECO:0007669"/>
    <property type="project" value="TreeGrafter"/>
</dbReference>
<evidence type="ECO:0000256" key="2">
    <source>
        <dbReference type="ARBA" id="ARBA00001936"/>
    </source>
</evidence>
<comment type="cofactor">
    <cofactor evidence="3">
        <name>Mg(2+)</name>
        <dbReference type="ChEBI" id="CHEBI:18420"/>
    </cofactor>
</comment>
<keyword evidence="12" id="KW-0256">Endoplasmic reticulum</keyword>
<dbReference type="AlphaFoldDB" id="A0A336LSB6"/>
<evidence type="ECO:0000256" key="6">
    <source>
        <dbReference type="ARBA" id="ARBA00006739"/>
    </source>
</evidence>
<feature type="compositionally biased region" description="Polar residues" evidence="15">
    <location>
        <begin position="1047"/>
        <end position="1056"/>
    </location>
</feature>
<evidence type="ECO:0000256" key="13">
    <source>
        <dbReference type="ARBA" id="ARBA00022842"/>
    </source>
</evidence>
<evidence type="ECO:0000256" key="7">
    <source>
        <dbReference type="ARBA" id="ARBA00012704"/>
    </source>
</evidence>
<reference evidence="17" key="1">
    <citation type="submission" date="2018-07" db="EMBL/GenBank/DDBJ databases">
        <authorList>
            <person name="Quirk P.G."/>
            <person name="Krulwich T.A."/>
        </authorList>
    </citation>
    <scope>NUCLEOTIDE SEQUENCE</scope>
</reference>
<dbReference type="Gene3D" id="3.90.550.10">
    <property type="entry name" value="Spore Coat Polysaccharide Biosynthesis Protein SpsA, Chain A"/>
    <property type="match status" value="1"/>
</dbReference>
<dbReference type="GO" id="GO:0000226">
    <property type="term" value="P:microtubule cytoskeleton organization"/>
    <property type="evidence" value="ECO:0007669"/>
    <property type="project" value="UniProtKB-ARBA"/>
</dbReference>
<dbReference type="CDD" id="cd06442">
    <property type="entry name" value="DPM1_like"/>
    <property type="match status" value="1"/>
</dbReference>
<evidence type="ECO:0000256" key="11">
    <source>
        <dbReference type="ARBA" id="ARBA00022723"/>
    </source>
</evidence>
<dbReference type="PANTHER" id="PTHR13371">
    <property type="entry name" value="GLYCINE-, GLUTAMATE-, THIENYLCYCLOHEXYLPIPERIDINE-BINDING PROTEIN"/>
    <property type="match status" value="1"/>
</dbReference>
<sequence>MPENKNKYSILLPTYNEKENLPIIVWLIVKYMDEGGFDYEIIVVDDGSPDGTQDVAKQLQKIYGEDKILLRPRPSKLGLGTAYVHGMKHASGNFIIIMDADLKMIKLQLTHDYDVVSGTRYKGDGGVYGWDFKRKLISRGANFLSQVLLRPGASDLTGSFRVYKKRVLEKLIANCVSKGYVFQMEMIVRARQFNYTIGEVPITFVDRVYGQSKLGGTEIYQFAKNLLYLFATTMVKKIPFKVIFASDEQTEYPASELNTHGPTVQGWRSNPDSNAPKEILLKLDHPARITKIQVLAHQYLIPERIELWIHYSPQKCAPCTPSSQSFEYMGFVSLSDNSSSNFQSRELQSVQVEPKVGTHLKLRIGPAYENAQNPHKQAALLAVNVLGEEVTPRDGDLNQLVSGPSEPTYDSICDDLSFCMYVEESVAEVVRQMETLKHKAVQDERFEYARKLKLCMGSLRSAGERLGRYALAKRLAVQMEDFNAACLRKEQIEMYRNSVFDLLQVEKLLEKDGVNPDNDVCSELYTSKPTLPSAPSLQDVANVLMKSVIQIPFDPPEPLSSNNIEPNEQTHQRKSSLSSLKSHSDAPGSPLLNGIMRSPKLCSSPTPSSTGSLRRRNKSLPRNTYDDYDEREIPTLRHSQTNEYLKECYASNVIQDDKGNNVRGRSKLNDRERRQASLPILVFGNEFIEMFYSRQFQDREDALTRLRNILKGESMEVCTGGPNKIARAATFLVHRCVRDVVFSVFAAATETIRTLFMDFVPNRVSSSEVSRLTDKLLPELLTKSGDPSPRVHNLAQHTILTIADCPPVREQQLVLPALARTISSGTHPRLALSRLQMLEQLILSQGLTREKSNLTLQFIEAGISGIHHPAEHVRKVAERILLLIYKHQARLVRKQLPPDDDITRRNLLYRQLFTEFDKIDAERRREMSESKMMMDKSYLSIGTFSPPLSGSSRSSPPVDVKFKQRHENRNSVSFAGYKTPTNEINTIDSKLLKSKSGNAIDKLNQFLKDVEVHSKQNIPTTPDKPNFVSRIPQSKSRHSSKGKEGVSSHQNGNVSEMATPVEPQIRCTFCDWACNDASALDRHYWKSCPILTKCPQCSLILEIAALNSHLINECDAKESYVTCERCYEAVHKDLYEYHLMEDYCIEVTNGADRCPLCHDEIFLPMEGGWRRHLLGKSGCRGNPRTKSKL</sequence>
<evidence type="ECO:0000313" key="17">
    <source>
        <dbReference type="EMBL" id="SSX19613.1"/>
    </source>
</evidence>
<dbReference type="InterPro" id="IPR052607">
    <property type="entry name" value="CEP104-like"/>
</dbReference>
<dbReference type="Pfam" id="PF21038">
    <property type="entry name" value="CEP104_N"/>
    <property type="match status" value="1"/>
</dbReference>
<evidence type="ECO:0000256" key="10">
    <source>
        <dbReference type="ARBA" id="ARBA00022679"/>
    </source>
</evidence>
<dbReference type="InterPro" id="IPR029044">
    <property type="entry name" value="Nucleotide-diphossugar_trans"/>
</dbReference>
<dbReference type="GO" id="GO:0016020">
    <property type="term" value="C:membrane"/>
    <property type="evidence" value="ECO:0007669"/>
    <property type="project" value="GOC"/>
</dbReference>
<dbReference type="InterPro" id="IPR048738">
    <property type="entry name" value="CEP104_Znf"/>
</dbReference>
<dbReference type="Pfam" id="PF00535">
    <property type="entry name" value="Glycos_transf_2"/>
    <property type="match status" value="1"/>
</dbReference>
<comment type="cofactor">
    <cofactor evidence="2">
        <name>Mn(2+)</name>
        <dbReference type="ChEBI" id="CHEBI:29035"/>
    </cofactor>
</comment>
<keyword evidence="14" id="KW-0464">Manganese</keyword>
<dbReference type="VEuPathDB" id="VectorBase:CSON015165"/>
<comment type="similarity">
    <text evidence="6">Belongs to the glycosyltransferase 2 family.</text>
</comment>
<dbReference type="EMBL" id="UFQT01000093">
    <property type="protein sequence ID" value="SSX19613.1"/>
    <property type="molecule type" value="Genomic_DNA"/>
</dbReference>
<dbReference type="SUPFAM" id="SSF49785">
    <property type="entry name" value="Galactose-binding domain-like"/>
    <property type="match status" value="1"/>
</dbReference>
<dbReference type="Pfam" id="PF21039">
    <property type="entry name" value="CEP104_ZnF"/>
    <property type="match status" value="1"/>
</dbReference>
<dbReference type="SUPFAM" id="SSF53448">
    <property type="entry name" value="Nucleotide-diphospho-sugar transferases"/>
    <property type="match status" value="1"/>
</dbReference>
<dbReference type="Pfam" id="PF21040">
    <property type="entry name" value="CEP104-like_TOG"/>
    <property type="match status" value="1"/>
</dbReference>
<evidence type="ECO:0000256" key="8">
    <source>
        <dbReference type="ARBA" id="ARBA00014858"/>
    </source>
</evidence>
<dbReference type="FunFam" id="3.90.550.10:FF:000036">
    <property type="entry name" value="Dolichol-phosphate mannosyltransferase subunit 1"/>
    <property type="match status" value="1"/>
</dbReference>
<keyword evidence="10" id="KW-0808">Transferase</keyword>
<feature type="compositionally biased region" description="Polar residues" evidence="15">
    <location>
        <begin position="601"/>
        <end position="612"/>
    </location>
</feature>
<dbReference type="InterPro" id="IPR011989">
    <property type="entry name" value="ARM-like"/>
</dbReference>
<evidence type="ECO:0000256" key="4">
    <source>
        <dbReference type="ARBA" id="ARBA00004240"/>
    </source>
</evidence>
<dbReference type="SUPFAM" id="SSF48371">
    <property type="entry name" value="ARM repeat"/>
    <property type="match status" value="1"/>
</dbReference>
<dbReference type="OMA" id="VKVKCRQ"/>
<dbReference type="GO" id="GO:0046872">
    <property type="term" value="F:metal ion binding"/>
    <property type="evidence" value="ECO:0007669"/>
    <property type="project" value="UniProtKB-KW"/>
</dbReference>
<gene>
    <name evidence="17" type="primary">CSON015165</name>
</gene>
<evidence type="ECO:0000256" key="14">
    <source>
        <dbReference type="ARBA" id="ARBA00023211"/>
    </source>
</evidence>
<evidence type="ECO:0000259" key="16">
    <source>
        <dbReference type="SMART" id="SM01349"/>
    </source>
</evidence>
<dbReference type="GO" id="GO:0006661">
    <property type="term" value="P:phosphatidylinositol biosynthetic process"/>
    <property type="evidence" value="ECO:0007669"/>
    <property type="project" value="UniProtKB-ARBA"/>
</dbReference>
<evidence type="ECO:0000256" key="12">
    <source>
        <dbReference type="ARBA" id="ARBA00022824"/>
    </source>
</evidence>
<dbReference type="GO" id="GO:0005783">
    <property type="term" value="C:endoplasmic reticulum"/>
    <property type="evidence" value="ECO:0007669"/>
    <property type="project" value="UniProtKB-SubCell"/>
</dbReference>
<feature type="compositionally biased region" description="Polar residues" evidence="15">
    <location>
        <begin position="559"/>
        <end position="569"/>
    </location>
</feature>
<keyword evidence="11" id="KW-0479">Metal-binding</keyword>